<comment type="similarity">
    <text evidence="3">Belongs to the major facilitator superfamily. TCR/Tet family.</text>
</comment>
<feature type="transmembrane region" description="Helical" evidence="8">
    <location>
        <begin position="278"/>
        <end position="299"/>
    </location>
</feature>
<evidence type="ECO:0000256" key="6">
    <source>
        <dbReference type="ARBA" id="ARBA00022989"/>
    </source>
</evidence>
<protein>
    <submittedName>
        <fullName evidence="10">MFS transporter</fullName>
    </submittedName>
</protein>
<evidence type="ECO:0000256" key="1">
    <source>
        <dbReference type="ARBA" id="ARBA00003279"/>
    </source>
</evidence>
<proteinExistence type="inferred from homology"/>
<dbReference type="EMBL" id="SHNN01000004">
    <property type="protein sequence ID" value="MCX2982804.1"/>
    <property type="molecule type" value="Genomic_DNA"/>
</dbReference>
<comment type="caution">
    <text evidence="10">The sequence shown here is derived from an EMBL/GenBank/DDBJ whole genome shotgun (WGS) entry which is preliminary data.</text>
</comment>
<evidence type="ECO:0000256" key="3">
    <source>
        <dbReference type="ARBA" id="ARBA00007520"/>
    </source>
</evidence>
<dbReference type="PANTHER" id="PTHR23504">
    <property type="entry name" value="MAJOR FACILITATOR SUPERFAMILY DOMAIN-CONTAINING PROTEIN 10"/>
    <property type="match status" value="1"/>
</dbReference>
<gene>
    <name evidence="10" type="ORF">EYC98_18230</name>
</gene>
<keyword evidence="11" id="KW-1185">Reference proteome</keyword>
<dbReference type="InterPro" id="IPR036259">
    <property type="entry name" value="MFS_trans_sf"/>
</dbReference>
<feature type="transmembrane region" description="Helical" evidence="8">
    <location>
        <begin position="219"/>
        <end position="240"/>
    </location>
</feature>
<keyword evidence="6 8" id="KW-1133">Transmembrane helix</keyword>
<feature type="transmembrane region" description="Helical" evidence="8">
    <location>
        <begin position="252"/>
        <end position="271"/>
    </location>
</feature>
<evidence type="ECO:0000313" key="11">
    <source>
        <dbReference type="Proteomes" id="UP001143362"/>
    </source>
</evidence>
<dbReference type="Gene3D" id="1.20.1250.20">
    <property type="entry name" value="MFS general substrate transporter like domains"/>
    <property type="match status" value="1"/>
</dbReference>
<organism evidence="10 11">
    <name type="scientific">Candidatus Litorirhabdus singularis</name>
    <dbReference type="NCBI Taxonomy" id="2518993"/>
    <lineage>
        <taxon>Bacteria</taxon>
        <taxon>Pseudomonadati</taxon>
        <taxon>Pseudomonadota</taxon>
        <taxon>Gammaproteobacteria</taxon>
        <taxon>Cellvibrionales</taxon>
        <taxon>Halieaceae</taxon>
        <taxon>Candidatus Litorirhabdus</taxon>
    </lineage>
</organism>
<feature type="transmembrane region" description="Helical" evidence="8">
    <location>
        <begin position="103"/>
        <end position="124"/>
    </location>
</feature>
<keyword evidence="4" id="KW-0813">Transport</keyword>
<keyword evidence="5 8" id="KW-0812">Transmembrane</keyword>
<feature type="domain" description="Major facilitator superfamily (MFS) profile" evidence="9">
    <location>
        <begin position="7"/>
        <end position="402"/>
    </location>
</feature>
<evidence type="ECO:0000256" key="8">
    <source>
        <dbReference type="SAM" id="Phobius"/>
    </source>
</evidence>
<dbReference type="InterPro" id="IPR011701">
    <property type="entry name" value="MFS"/>
</dbReference>
<dbReference type="PRINTS" id="PR01035">
    <property type="entry name" value="TCRTETA"/>
</dbReference>
<feature type="transmembrane region" description="Helical" evidence="8">
    <location>
        <begin position="164"/>
        <end position="184"/>
    </location>
</feature>
<evidence type="ECO:0000256" key="4">
    <source>
        <dbReference type="ARBA" id="ARBA00022448"/>
    </source>
</evidence>
<dbReference type="PROSITE" id="PS00216">
    <property type="entry name" value="SUGAR_TRANSPORT_1"/>
    <property type="match status" value="1"/>
</dbReference>
<feature type="transmembrane region" description="Helical" evidence="8">
    <location>
        <begin position="78"/>
        <end position="97"/>
    </location>
</feature>
<evidence type="ECO:0000259" key="9">
    <source>
        <dbReference type="PROSITE" id="PS50850"/>
    </source>
</evidence>
<dbReference type="Proteomes" id="UP001143362">
    <property type="component" value="Unassembled WGS sequence"/>
</dbReference>
<dbReference type="SUPFAM" id="SSF103473">
    <property type="entry name" value="MFS general substrate transporter"/>
    <property type="match status" value="1"/>
</dbReference>
<feature type="transmembrane region" description="Helical" evidence="8">
    <location>
        <begin position="305"/>
        <end position="324"/>
    </location>
</feature>
<comment type="function">
    <text evidence="1">Resistance to tetracycline by an active tetracycline efflux. This is an energy-dependent process that decreases the accumulation of the antibiotic in whole cells. This protein functions as a metal-tetracycline/H(+) antiporter.</text>
</comment>
<reference evidence="10" key="1">
    <citation type="submission" date="2019-02" db="EMBL/GenBank/DDBJ databases">
        <authorList>
            <person name="Li S.-H."/>
        </authorList>
    </citation>
    <scope>NUCLEOTIDE SEQUENCE</scope>
    <source>
        <strain evidence="10">IMCC14734</strain>
    </source>
</reference>
<evidence type="ECO:0000313" key="10">
    <source>
        <dbReference type="EMBL" id="MCX2982804.1"/>
    </source>
</evidence>
<dbReference type="PROSITE" id="PS50850">
    <property type="entry name" value="MFS"/>
    <property type="match status" value="1"/>
</dbReference>
<feature type="transmembrane region" description="Helical" evidence="8">
    <location>
        <begin position="373"/>
        <end position="395"/>
    </location>
</feature>
<sequence length="403" mass="43628">MKNPNLALGFIFITVLLDSIGFGIIMPVMPQLIMVVTNEPISSAAIYGGWLMFLYALMQFFFAPVMGNLSDRFGRRPVLLLSLLAFGLNYLMMGWAPTLAWLVAGRLIAGCASSTYAIANAYIADVFPPEQRAKNFALMGAAFGGGFILGPVLGGFLGELGPRVPFYATAVLALVNAVFGFLVLPETLAPENRRPFDWRRANPLGAFAHLRQYPLVGRLVFGLFFFLVAHQSLPAVWSYFTIARFDWSESQIGFSLGFVGVLMMLTQAFLIRWVIDRWGAVTTAYMGLTCAGLSFLGYAFVTEAWMVYVFLLVGAAQGFVGPAVQGVMSARVPSNAQGELQGSLASASSLAAIIAPLLMTQLFGYFTGASAPLYFPGVSYFLAATLVVVSTLILIPGMRRATR</sequence>
<keyword evidence="7 8" id="KW-0472">Membrane</keyword>
<evidence type="ECO:0000256" key="2">
    <source>
        <dbReference type="ARBA" id="ARBA00004141"/>
    </source>
</evidence>
<feature type="transmembrane region" description="Helical" evidence="8">
    <location>
        <begin position="344"/>
        <end position="367"/>
    </location>
</feature>
<dbReference type="Pfam" id="PF07690">
    <property type="entry name" value="MFS_1"/>
    <property type="match status" value="1"/>
</dbReference>
<evidence type="ECO:0000256" key="5">
    <source>
        <dbReference type="ARBA" id="ARBA00022692"/>
    </source>
</evidence>
<dbReference type="PANTHER" id="PTHR23504:SF15">
    <property type="entry name" value="MAJOR FACILITATOR SUPERFAMILY (MFS) PROFILE DOMAIN-CONTAINING PROTEIN"/>
    <property type="match status" value="1"/>
</dbReference>
<dbReference type="CDD" id="cd17388">
    <property type="entry name" value="MFS_TetA"/>
    <property type="match status" value="1"/>
</dbReference>
<dbReference type="InterPro" id="IPR001958">
    <property type="entry name" value="Tet-R_TetA/multi-R_MdtG-like"/>
</dbReference>
<feature type="transmembrane region" description="Helical" evidence="8">
    <location>
        <begin position="136"/>
        <end position="158"/>
    </location>
</feature>
<dbReference type="InterPro" id="IPR020846">
    <property type="entry name" value="MFS_dom"/>
</dbReference>
<feature type="transmembrane region" description="Helical" evidence="8">
    <location>
        <begin position="47"/>
        <end position="66"/>
    </location>
</feature>
<accession>A0ABT3TLC6</accession>
<evidence type="ECO:0000256" key="7">
    <source>
        <dbReference type="ARBA" id="ARBA00023136"/>
    </source>
</evidence>
<name>A0ABT3TLC6_9GAMM</name>
<dbReference type="InterPro" id="IPR005829">
    <property type="entry name" value="Sugar_transporter_CS"/>
</dbReference>
<comment type="subcellular location">
    <subcellularLocation>
        <location evidence="2">Membrane</location>
        <topology evidence="2">Multi-pass membrane protein</topology>
    </subcellularLocation>
</comment>